<dbReference type="PANTHER" id="PTHR14167:SF48">
    <property type="entry name" value="SH3 DOMAIN-CONTAINING PROTEIN 19"/>
    <property type="match status" value="1"/>
</dbReference>
<dbReference type="Gene3D" id="2.30.30.40">
    <property type="entry name" value="SH3 Domains"/>
    <property type="match status" value="4"/>
</dbReference>
<feature type="compositionally biased region" description="Polar residues" evidence="3">
    <location>
        <begin position="72"/>
        <end position="82"/>
    </location>
</feature>
<dbReference type="Pfam" id="PF00018">
    <property type="entry name" value="SH3_1"/>
    <property type="match status" value="4"/>
</dbReference>
<dbReference type="GeneTree" id="ENSGT00940000155694"/>
<feature type="region of interest" description="Disordered" evidence="3">
    <location>
        <begin position="22"/>
        <end position="193"/>
    </location>
</feature>
<dbReference type="InterPro" id="IPR050384">
    <property type="entry name" value="Endophilin_SH3RF"/>
</dbReference>
<sequence length="758" mass="82547">VDSMSTGKSQNSIVSRIKVFETQGTNDTSGLAKKPEIAPRSFAPRPVPAKKPVVAPKPGLSRVSGDWDAWTESKSTPSSKELQLQPEAVGNSVATKPELPKKPKPGLVKSSSSDFLDTKSGSVAENDGQKKYPVPAPRPLVPKKSPSAENPAFSLATLKPIAAPPRAPVSLQEKVSKSLGELSPAANSSAPTLQSKLDVEGDLISFDDDVLPLSPPCVVKDNPFQFLSKSEPVKEQAAQPALARKPTVIRIPAKPGKSLNDIPHSPPPLPAEKPIGNTSDITAGKPNSEQAGAPQLEPALPPRPANGKIVPARPPPPKGVPGRPPPPKLSTTKTSSQKDALSRSTSDIAPDKRPSKFKLGPKRTKSQVLKNQDPALPPRPKPGHPLYNKYMLPLSHGIAKQDCLPRNHGELSCKHQDILLMEQSNSDYFECQKGEETGKVPLSPLKVITPLAEYLKSRQKMSDSNNPSKVADTSAPHAVVLHDFSAEHADDLDLRSGDTVCLLEKIDAEWYRGKCGNRTGIFPASFVKVVVCSKFLSCLCRGPRCIARFEYIGDQRDELSFSEGETIILKEYVNEEWAKGELRGASGIFPLNFVEIIEDLPGTGMTMIAKIFKNVAFRTEEQGGGFFFPSSGNPWCEALHDFTAETKDDLSFRKGDYIQILERVDSEWYRGRLNDKEGIFPTVFVQICSVEMSQSLGGKKRKAKALYDFHGENEDELSFKAGDIIAELESVDEDWMSGELQGKAGIFPRNFVQILRTP</sequence>
<keyword evidence="1 2" id="KW-0728">SH3 domain</keyword>
<evidence type="ECO:0000313" key="6">
    <source>
        <dbReference type="Proteomes" id="UP000016666"/>
    </source>
</evidence>
<name>A0A493TSX2_ANAPP</name>
<evidence type="ECO:0000256" key="3">
    <source>
        <dbReference type="SAM" id="MobiDB-lite"/>
    </source>
</evidence>
<feature type="domain" description="SH3" evidence="4">
    <location>
        <begin position="473"/>
        <end position="532"/>
    </location>
</feature>
<feature type="domain" description="SH3" evidence="4">
    <location>
        <begin position="631"/>
        <end position="690"/>
    </location>
</feature>
<reference evidence="5" key="3">
    <citation type="submission" date="2025-09" db="UniProtKB">
        <authorList>
            <consortium name="Ensembl"/>
        </authorList>
    </citation>
    <scope>IDENTIFICATION</scope>
</reference>
<dbReference type="SUPFAM" id="SSF50044">
    <property type="entry name" value="SH3-domain"/>
    <property type="match status" value="5"/>
</dbReference>
<dbReference type="Ensembl" id="ENSAPLT00000033409.1">
    <property type="protein sequence ID" value="ENSAPLP00000028961.1"/>
    <property type="gene ID" value="ENSAPLG00000003562.2"/>
</dbReference>
<dbReference type="PRINTS" id="PR00499">
    <property type="entry name" value="P67PHOX"/>
</dbReference>
<dbReference type="InterPro" id="IPR035835">
    <property type="entry name" value="Eve1_SH3_3"/>
</dbReference>
<feature type="compositionally biased region" description="Pro residues" evidence="3">
    <location>
        <begin position="312"/>
        <end position="328"/>
    </location>
</feature>
<evidence type="ECO:0000256" key="2">
    <source>
        <dbReference type="PROSITE-ProRule" id="PRU00192"/>
    </source>
</evidence>
<feature type="compositionally biased region" description="Low complexity" evidence="3">
    <location>
        <begin position="329"/>
        <end position="338"/>
    </location>
</feature>
<dbReference type="CDD" id="cd11816">
    <property type="entry name" value="SH3_Eve1_3"/>
    <property type="match status" value="1"/>
</dbReference>
<organism evidence="5 6">
    <name type="scientific">Anas platyrhynchos platyrhynchos</name>
    <name type="common">Northern mallard</name>
    <dbReference type="NCBI Taxonomy" id="8840"/>
    <lineage>
        <taxon>Eukaryota</taxon>
        <taxon>Metazoa</taxon>
        <taxon>Chordata</taxon>
        <taxon>Craniata</taxon>
        <taxon>Vertebrata</taxon>
        <taxon>Euteleostomi</taxon>
        <taxon>Archelosauria</taxon>
        <taxon>Archosauria</taxon>
        <taxon>Dinosauria</taxon>
        <taxon>Saurischia</taxon>
        <taxon>Theropoda</taxon>
        <taxon>Coelurosauria</taxon>
        <taxon>Aves</taxon>
        <taxon>Neognathae</taxon>
        <taxon>Galloanserae</taxon>
        <taxon>Anseriformes</taxon>
        <taxon>Anatidae</taxon>
        <taxon>Anatinae</taxon>
        <taxon>Anas</taxon>
    </lineage>
</organism>
<dbReference type="PANTHER" id="PTHR14167">
    <property type="entry name" value="SH3 DOMAIN-CONTAINING"/>
    <property type="match status" value="1"/>
</dbReference>
<feature type="compositionally biased region" description="Polar residues" evidence="3">
    <location>
        <begin position="276"/>
        <end position="290"/>
    </location>
</feature>
<proteinExistence type="predicted"/>
<evidence type="ECO:0000259" key="4">
    <source>
        <dbReference type="PROSITE" id="PS50002"/>
    </source>
</evidence>
<feature type="compositionally biased region" description="Basic residues" evidence="3">
    <location>
        <begin position="355"/>
        <end position="365"/>
    </location>
</feature>
<accession>A0A493TSX2</accession>
<gene>
    <name evidence="5" type="primary">SH3D19</name>
</gene>
<dbReference type="PRINTS" id="PR00452">
    <property type="entry name" value="SH3DOMAIN"/>
</dbReference>
<reference evidence="5 6" key="1">
    <citation type="submission" date="2017-10" db="EMBL/GenBank/DDBJ databases">
        <title>A new Pekin duck reference genome.</title>
        <authorList>
            <person name="Hou Z.-C."/>
            <person name="Zhou Z.-K."/>
            <person name="Zhu F."/>
            <person name="Hou S.-S."/>
        </authorList>
    </citation>
    <scope>NUCLEOTIDE SEQUENCE [LARGE SCALE GENOMIC DNA]</scope>
</reference>
<dbReference type="PROSITE" id="PS50002">
    <property type="entry name" value="SH3"/>
    <property type="match status" value="4"/>
</dbReference>
<reference evidence="5" key="2">
    <citation type="submission" date="2025-08" db="UniProtKB">
        <authorList>
            <consortium name="Ensembl"/>
        </authorList>
    </citation>
    <scope>IDENTIFICATION</scope>
</reference>
<dbReference type="InterPro" id="IPR001452">
    <property type="entry name" value="SH3_domain"/>
</dbReference>
<dbReference type="SMART" id="SM00326">
    <property type="entry name" value="SH3"/>
    <property type="match status" value="5"/>
</dbReference>
<feature type="domain" description="SH3" evidence="4">
    <location>
        <begin position="540"/>
        <end position="599"/>
    </location>
</feature>
<dbReference type="CDD" id="cd11817">
    <property type="entry name" value="SH3_Eve1_4"/>
    <property type="match status" value="1"/>
</dbReference>
<dbReference type="AlphaFoldDB" id="A0A493TSX2"/>
<dbReference type="InterPro" id="IPR036028">
    <property type="entry name" value="SH3-like_dom_sf"/>
</dbReference>
<dbReference type="CDD" id="cd11818">
    <property type="entry name" value="SH3_Eve1_5"/>
    <property type="match status" value="1"/>
</dbReference>
<evidence type="ECO:0000256" key="1">
    <source>
        <dbReference type="ARBA" id="ARBA00022443"/>
    </source>
</evidence>
<dbReference type="Proteomes" id="UP000016666">
    <property type="component" value="Chromosome 4"/>
</dbReference>
<feature type="domain" description="SH3" evidence="4">
    <location>
        <begin position="698"/>
        <end position="757"/>
    </location>
</feature>
<keyword evidence="6" id="KW-1185">Reference proteome</keyword>
<feature type="region of interest" description="Disordered" evidence="3">
    <location>
        <begin position="230"/>
        <end position="383"/>
    </location>
</feature>
<protein>
    <submittedName>
        <fullName evidence="5">SH3 domain containing 19</fullName>
    </submittedName>
</protein>
<evidence type="ECO:0000313" key="5">
    <source>
        <dbReference type="Ensembl" id="ENSAPLP00000028961.1"/>
    </source>
</evidence>
<dbReference type="FunFam" id="2.30.30.40:FF:000072">
    <property type="entry name" value="Unconventional Myosin IB"/>
    <property type="match status" value="2"/>
</dbReference>